<proteinExistence type="predicted"/>
<dbReference type="EMBL" id="JAATJC010000001">
    <property type="protein sequence ID" value="NJC06372.1"/>
    <property type="molecule type" value="Genomic_DNA"/>
</dbReference>
<dbReference type="RefSeq" id="WP_168069520.1">
    <property type="nucleotide sequence ID" value="NZ_JAATJC010000001.1"/>
</dbReference>
<organism evidence="1 2">
    <name type="scientific">Sphingomonas kaistensis</name>
    <dbReference type="NCBI Taxonomy" id="298708"/>
    <lineage>
        <taxon>Bacteria</taxon>
        <taxon>Pseudomonadati</taxon>
        <taxon>Pseudomonadota</taxon>
        <taxon>Alphaproteobacteria</taxon>
        <taxon>Sphingomonadales</taxon>
        <taxon>Sphingomonadaceae</taxon>
        <taxon>Sphingomonas</taxon>
    </lineage>
</organism>
<name>A0A7X5Y734_9SPHN</name>
<keyword evidence="2" id="KW-1185">Reference proteome</keyword>
<dbReference type="AlphaFoldDB" id="A0A7X5Y734"/>
<sequence>MASLPITQWPTAQAEIVPFPRPRLVAVETVEPAVEPARLSALEWSVVALAERDTVASLREPGRIAAALESLFGLHRPNKLANPRLEVLRRLAVFAWRQGWKVPKSELQAFLAEGFTLDHYELVQASIAASRTPARKRGANR</sequence>
<dbReference type="Proteomes" id="UP000558192">
    <property type="component" value="Unassembled WGS sequence"/>
</dbReference>
<comment type="caution">
    <text evidence="1">The sequence shown here is derived from an EMBL/GenBank/DDBJ whole genome shotgun (WGS) entry which is preliminary data.</text>
</comment>
<gene>
    <name evidence="1" type="ORF">GGQ97_002165</name>
</gene>
<protein>
    <submittedName>
        <fullName evidence="1">Uncharacterized protein</fullName>
    </submittedName>
</protein>
<evidence type="ECO:0000313" key="1">
    <source>
        <dbReference type="EMBL" id="NJC06372.1"/>
    </source>
</evidence>
<reference evidence="1 2" key="1">
    <citation type="submission" date="2020-03" db="EMBL/GenBank/DDBJ databases">
        <title>Genomic Encyclopedia of Type Strains, Phase IV (KMG-IV): sequencing the most valuable type-strain genomes for metagenomic binning, comparative biology and taxonomic classification.</title>
        <authorList>
            <person name="Goeker M."/>
        </authorList>
    </citation>
    <scope>NUCLEOTIDE SEQUENCE [LARGE SCALE GENOMIC DNA]</scope>
    <source>
        <strain evidence="1 2">DSM 16846</strain>
    </source>
</reference>
<accession>A0A7X5Y734</accession>
<evidence type="ECO:0000313" key="2">
    <source>
        <dbReference type="Proteomes" id="UP000558192"/>
    </source>
</evidence>